<organism evidence="1 2">
    <name type="scientific">Caerostris extrusa</name>
    <name type="common">Bark spider</name>
    <name type="synonym">Caerostris bankana</name>
    <dbReference type="NCBI Taxonomy" id="172846"/>
    <lineage>
        <taxon>Eukaryota</taxon>
        <taxon>Metazoa</taxon>
        <taxon>Ecdysozoa</taxon>
        <taxon>Arthropoda</taxon>
        <taxon>Chelicerata</taxon>
        <taxon>Arachnida</taxon>
        <taxon>Araneae</taxon>
        <taxon>Araneomorphae</taxon>
        <taxon>Entelegynae</taxon>
        <taxon>Araneoidea</taxon>
        <taxon>Araneidae</taxon>
        <taxon>Caerostris</taxon>
    </lineage>
</organism>
<protein>
    <submittedName>
        <fullName evidence="1">Uncharacterized protein</fullName>
    </submittedName>
</protein>
<name>A0AAV4SJ13_CAEEX</name>
<evidence type="ECO:0000313" key="1">
    <source>
        <dbReference type="EMBL" id="GIY34418.1"/>
    </source>
</evidence>
<accession>A0AAV4SJ13</accession>
<dbReference type="EMBL" id="BPLR01009763">
    <property type="protein sequence ID" value="GIY34418.1"/>
    <property type="molecule type" value="Genomic_DNA"/>
</dbReference>
<reference evidence="1 2" key="1">
    <citation type="submission" date="2021-06" db="EMBL/GenBank/DDBJ databases">
        <title>Caerostris extrusa draft genome.</title>
        <authorList>
            <person name="Kono N."/>
            <person name="Arakawa K."/>
        </authorList>
    </citation>
    <scope>NUCLEOTIDE SEQUENCE [LARGE SCALE GENOMIC DNA]</scope>
</reference>
<dbReference type="Proteomes" id="UP001054945">
    <property type="component" value="Unassembled WGS sequence"/>
</dbReference>
<sequence>MRSLHAQLSAYNVFRRTREKESFFLQGNTCHPKDHDISFCCRNLTASAFVVRTIRASRVGNDRPPVCRESIFEQRESLVGSTRVNCVETRFADKTEKEKIRFSGFRLLLDNETAHFCAVECFLF</sequence>
<proteinExistence type="predicted"/>
<keyword evidence="2" id="KW-1185">Reference proteome</keyword>
<comment type="caution">
    <text evidence="1">The sequence shown here is derived from an EMBL/GenBank/DDBJ whole genome shotgun (WGS) entry which is preliminary data.</text>
</comment>
<dbReference type="AlphaFoldDB" id="A0AAV4SJ13"/>
<evidence type="ECO:0000313" key="2">
    <source>
        <dbReference type="Proteomes" id="UP001054945"/>
    </source>
</evidence>
<gene>
    <name evidence="1" type="ORF">CEXT_114871</name>
</gene>